<sequence length="119" mass="13935">MKHEKPIIILVAVSALLFLIHQYFQMVIKLKIAFMDNYLDPAVLMPLLLYAVLWERRLILKNKNQVLSYTEIFGYFLLMVLIGEILLPLFSEKFTADYWDILAYAFGTLAYIIAKEVSR</sequence>
<organism evidence="2 3">
    <name type="scientific">Psychroflexus longus</name>
    <dbReference type="NCBI Taxonomy" id="2873596"/>
    <lineage>
        <taxon>Bacteria</taxon>
        <taxon>Pseudomonadati</taxon>
        <taxon>Bacteroidota</taxon>
        <taxon>Flavobacteriia</taxon>
        <taxon>Flavobacteriales</taxon>
        <taxon>Flavobacteriaceae</taxon>
        <taxon>Psychroflexus</taxon>
    </lineage>
</organism>
<feature type="transmembrane region" description="Helical" evidence="1">
    <location>
        <begin position="66"/>
        <end position="90"/>
    </location>
</feature>
<keyword evidence="1" id="KW-0812">Transmembrane</keyword>
<feature type="transmembrane region" description="Helical" evidence="1">
    <location>
        <begin position="7"/>
        <end position="26"/>
    </location>
</feature>
<name>A0ABS7XJ02_9FLAO</name>
<reference evidence="3" key="1">
    <citation type="submission" date="2023-07" db="EMBL/GenBank/DDBJ databases">
        <title>Novel species isolated from saline lakes on Tibetan Plateau.</title>
        <authorList>
            <person name="Lu H."/>
        </authorList>
    </citation>
    <scope>NUCLEOTIDE SEQUENCE [LARGE SCALE GENOMIC DNA]</scope>
    <source>
        <strain evidence="3">CAK8W</strain>
    </source>
</reference>
<keyword evidence="3" id="KW-1185">Reference proteome</keyword>
<proteinExistence type="predicted"/>
<dbReference type="RefSeq" id="WP_224460798.1">
    <property type="nucleotide sequence ID" value="NZ_JAIQZE010000004.1"/>
</dbReference>
<keyword evidence="1" id="KW-0472">Membrane</keyword>
<accession>A0ABS7XJ02</accession>
<dbReference type="EMBL" id="JAIQZE010000004">
    <property type="protein sequence ID" value="MBZ9778443.1"/>
    <property type="molecule type" value="Genomic_DNA"/>
</dbReference>
<evidence type="ECO:0000256" key="1">
    <source>
        <dbReference type="SAM" id="Phobius"/>
    </source>
</evidence>
<comment type="caution">
    <text evidence="2">The sequence shown here is derived from an EMBL/GenBank/DDBJ whole genome shotgun (WGS) entry which is preliminary data.</text>
</comment>
<feature type="transmembrane region" description="Helical" evidence="1">
    <location>
        <begin position="38"/>
        <end position="54"/>
    </location>
</feature>
<keyword evidence="1" id="KW-1133">Transmembrane helix</keyword>
<evidence type="ECO:0008006" key="4">
    <source>
        <dbReference type="Google" id="ProtNLM"/>
    </source>
</evidence>
<feature type="transmembrane region" description="Helical" evidence="1">
    <location>
        <begin position="96"/>
        <end position="114"/>
    </location>
</feature>
<evidence type="ECO:0000313" key="2">
    <source>
        <dbReference type="EMBL" id="MBZ9778443.1"/>
    </source>
</evidence>
<protein>
    <recommendedName>
        <fullName evidence="4">Magnesium citrate secondary transporter</fullName>
    </recommendedName>
</protein>
<evidence type="ECO:0000313" key="3">
    <source>
        <dbReference type="Proteomes" id="UP001199314"/>
    </source>
</evidence>
<gene>
    <name evidence="2" type="ORF">LB452_05850</name>
</gene>
<dbReference type="Proteomes" id="UP001199314">
    <property type="component" value="Unassembled WGS sequence"/>
</dbReference>